<keyword evidence="9" id="KW-1185">Reference proteome</keyword>
<gene>
    <name evidence="8" type="ORF">SAMN02927903_00915</name>
</gene>
<evidence type="ECO:0000256" key="5">
    <source>
        <dbReference type="ARBA" id="ARBA00023237"/>
    </source>
</evidence>
<dbReference type="Pfam" id="PF14322">
    <property type="entry name" value="SusD-like_3"/>
    <property type="match status" value="1"/>
</dbReference>
<sequence>MKFRITAAFLVLFTFSCTNLDEELYDKVADDNFGTTPNEIQALVGGAYSSLRGFQDGISNAFPTSEYVFFLNEVASDEATIPTRGTDWFDGGRYQEVQRHQWTPENGMILSAWRYCYTGISKVNAIIYQINKSGLSEEAKRPIFAELRSIRAYYYYQLLDMFGNVPIVTNFEDQSLPGNSTRLEVYNFVEAELLESLPYLRSEIAYSKFTKNVAYSMLARLYLNSEAFIGQARWQDCIDMCQQVTGHTLAPDFFANFATNNQTSNEIIFSIPYDQKAGTIGNYMSSMSCHYMHRFTISPTGDYPWSGNGMAAQPGVWSKFAPEDKRRNCMVEGEQISLATGSVIIMDSGEPLIYTEDIVNFTDAKQNEGVRLGKYEMKAGEQWERDHDFVLIRYAEILMMQAECYVRLGSPDLATPFIQQITERAGTEMPTTIDLAFLNDELLREFAFEAHRRTDNIRFGTFFQPWWEKGVSEPFKAIYPIPATVLATNLNLNQNPGYPAN</sequence>
<dbReference type="GO" id="GO:0009279">
    <property type="term" value="C:cell outer membrane"/>
    <property type="evidence" value="ECO:0007669"/>
    <property type="project" value="UniProtKB-SubCell"/>
</dbReference>
<dbReference type="Gene3D" id="1.25.40.390">
    <property type="match status" value="1"/>
</dbReference>
<comment type="similarity">
    <text evidence="2">Belongs to the SusD family.</text>
</comment>
<feature type="domain" description="RagB/SusD" evidence="6">
    <location>
        <begin position="359"/>
        <end position="498"/>
    </location>
</feature>
<dbReference type="STRING" id="490189.SAMN02927903_00915"/>
<dbReference type="SUPFAM" id="SSF48452">
    <property type="entry name" value="TPR-like"/>
    <property type="match status" value="1"/>
</dbReference>
<dbReference type="InterPro" id="IPR033985">
    <property type="entry name" value="SusD-like_N"/>
</dbReference>
<dbReference type="Proteomes" id="UP000199354">
    <property type="component" value="Unassembled WGS sequence"/>
</dbReference>
<evidence type="ECO:0000256" key="3">
    <source>
        <dbReference type="ARBA" id="ARBA00022729"/>
    </source>
</evidence>
<dbReference type="InterPro" id="IPR012944">
    <property type="entry name" value="SusD_RagB_dom"/>
</dbReference>
<evidence type="ECO:0000313" key="8">
    <source>
        <dbReference type="EMBL" id="SCY21071.1"/>
    </source>
</evidence>
<keyword evidence="4" id="KW-0472">Membrane</keyword>
<dbReference type="RefSeq" id="WP_091141331.1">
    <property type="nucleotide sequence ID" value="NZ_FMVF01000004.1"/>
</dbReference>
<organism evidence="8 9">
    <name type="scientific">Flavobacterium caeni</name>
    <dbReference type="NCBI Taxonomy" id="490189"/>
    <lineage>
        <taxon>Bacteria</taxon>
        <taxon>Pseudomonadati</taxon>
        <taxon>Bacteroidota</taxon>
        <taxon>Flavobacteriia</taxon>
        <taxon>Flavobacteriales</taxon>
        <taxon>Flavobacteriaceae</taxon>
        <taxon>Flavobacterium</taxon>
    </lineage>
</organism>
<dbReference type="CDD" id="cd08977">
    <property type="entry name" value="SusD"/>
    <property type="match status" value="1"/>
</dbReference>
<proteinExistence type="inferred from homology"/>
<keyword evidence="3" id="KW-0732">Signal</keyword>
<dbReference type="Pfam" id="PF07980">
    <property type="entry name" value="SusD_RagB"/>
    <property type="match status" value="1"/>
</dbReference>
<dbReference type="PROSITE" id="PS51257">
    <property type="entry name" value="PROKAR_LIPOPROTEIN"/>
    <property type="match status" value="1"/>
</dbReference>
<feature type="domain" description="SusD-like N-terminal" evidence="7">
    <location>
        <begin position="97"/>
        <end position="223"/>
    </location>
</feature>
<keyword evidence="5" id="KW-0998">Cell outer membrane</keyword>
<dbReference type="OrthoDB" id="5694214at2"/>
<dbReference type="EMBL" id="FMVF01000004">
    <property type="protein sequence ID" value="SCY21071.1"/>
    <property type="molecule type" value="Genomic_DNA"/>
</dbReference>
<evidence type="ECO:0000259" key="7">
    <source>
        <dbReference type="Pfam" id="PF14322"/>
    </source>
</evidence>
<evidence type="ECO:0000256" key="2">
    <source>
        <dbReference type="ARBA" id="ARBA00006275"/>
    </source>
</evidence>
<evidence type="ECO:0000256" key="4">
    <source>
        <dbReference type="ARBA" id="ARBA00023136"/>
    </source>
</evidence>
<accession>A0A1G5E2W6</accession>
<reference evidence="8 9" key="1">
    <citation type="submission" date="2016-10" db="EMBL/GenBank/DDBJ databases">
        <authorList>
            <person name="de Groot N.N."/>
        </authorList>
    </citation>
    <scope>NUCLEOTIDE SEQUENCE [LARGE SCALE GENOMIC DNA]</scope>
    <source>
        <strain evidence="8 9">CGMCC 1.7031</strain>
    </source>
</reference>
<protein>
    <submittedName>
        <fullName evidence="8">SusD family protein</fullName>
    </submittedName>
</protein>
<dbReference type="AlphaFoldDB" id="A0A1G5E2W6"/>
<evidence type="ECO:0000256" key="1">
    <source>
        <dbReference type="ARBA" id="ARBA00004442"/>
    </source>
</evidence>
<dbReference type="InterPro" id="IPR011990">
    <property type="entry name" value="TPR-like_helical_dom_sf"/>
</dbReference>
<evidence type="ECO:0000259" key="6">
    <source>
        <dbReference type="Pfam" id="PF07980"/>
    </source>
</evidence>
<name>A0A1G5E2W6_9FLAO</name>
<comment type="subcellular location">
    <subcellularLocation>
        <location evidence="1">Cell outer membrane</location>
    </subcellularLocation>
</comment>
<evidence type="ECO:0000313" key="9">
    <source>
        <dbReference type="Proteomes" id="UP000199354"/>
    </source>
</evidence>